<keyword evidence="1" id="KW-0802">TPR repeat</keyword>
<dbReference type="SMART" id="SM00028">
    <property type="entry name" value="TPR"/>
    <property type="match status" value="3"/>
</dbReference>
<dbReference type="EMBL" id="CP027806">
    <property type="protein sequence ID" value="AXJ02131.1"/>
    <property type="molecule type" value="Genomic_DNA"/>
</dbReference>
<feature type="repeat" description="TPR" evidence="1">
    <location>
        <begin position="24"/>
        <end position="57"/>
    </location>
</feature>
<dbReference type="PANTHER" id="PTHR12558">
    <property type="entry name" value="CELL DIVISION CYCLE 16,23,27"/>
    <property type="match status" value="1"/>
</dbReference>
<dbReference type="Gene3D" id="1.25.40.10">
    <property type="entry name" value="Tetratricopeptide repeat domain"/>
    <property type="match status" value="1"/>
</dbReference>
<proteinExistence type="predicted"/>
<dbReference type="Pfam" id="PF14559">
    <property type="entry name" value="TPR_19"/>
    <property type="match status" value="1"/>
</dbReference>
<protein>
    <submittedName>
        <fullName evidence="2">Tetratricopeptide repeat-containing protein</fullName>
    </submittedName>
</protein>
<gene>
    <name evidence="2" type="ORF">CYPRO_2893</name>
</gene>
<evidence type="ECO:0000256" key="1">
    <source>
        <dbReference type="PROSITE-ProRule" id="PRU00339"/>
    </source>
</evidence>
<sequence>MLTRSLGLVVLLVFFVFDAVIAQQRVSFQRANQFYSQGEYELAADMYRELLQQNPENIPVIDRLATTLVQMRQYEEAIELLADFTRQNPGFPNLSVRVGEIYHTNGQRDEALAWWRKIVEQNERNVQVYRLVAESMVNRREHEQAARLYRDARGMLGNEQVFGFDIAQNFTAAGLYEETMREYSHLLRVNPGFIHAIQRQIARYEDDFFLDTGIMEFEEASRNLRQGSEEWVGHRRMLIWLYNERGLYRRSFTTAQNLEDRLDGADFPVFELGRRLVNLNEFELAEQAFERYTNTPSHELFVQARQQLSQLYIRRARYLLSYNLDFDDEAASLHEKAYTLLSEIPQEAPQFRGMGEVYAALVELSLDYLRDLDRAVSWNERFDGVARSERDRITADYLTGRISLFEQDFMRARLALSRANRAAGTGEMAEKTRYFLSLAEFYSGEYEFARLQMRSLQRQTTSLYANDALRLRSLLQEGIVQDSVSSQLRDYTRALFEYNSGNKAASLELLLPFMQFSAGQPLQTEALLLTAHQLRHLAPDIAFSLIHTFIEGGQPSAQREQLFWERARLAESIAQAGTPQRDISGALQTVVRQFLEQAAQQADSKTGSFTDSRYTISDALDLSRAIFYYEELIIEYPAGFYAQEARERIRLLQRAS</sequence>
<dbReference type="SUPFAM" id="SSF48452">
    <property type="entry name" value="TPR-like"/>
    <property type="match status" value="1"/>
</dbReference>
<dbReference type="InterPro" id="IPR011990">
    <property type="entry name" value="TPR-like_helical_dom_sf"/>
</dbReference>
<evidence type="ECO:0000313" key="2">
    <source>
        <dbReference type="EMBL" id="AXJ02131.1"/>
    </source>
</evidence>
<organism evidence="2 3">
    <name type="scientific">Cyclonatronum proteinivorum</name>
    <dbReference type="NCBI Taxonomy" id="1457365"/>
    <lineage>
        <taxon>Bacteria</taxon>
        <taxon>Pseudomonadati</taxon>
        <taxon>Balneolota</taxon>
        <taxon>Balneolia</taxon>
        <taxon>Balneolales</taxon>
        <taxon>Cyclonatronaceae</taxon>
        <taxon>Cyclonatronum</taxon>
    </lineage>
</organism>
<dbReference type="PROSITE" id="PS50005">
    <property type="entry name" value="TPR"/>
    <property type="match status" value="2"/>
</dbReference>
<name>A0A345UNS9_9BACT</name>
<keyword evidence="3" id="KW-1185">Reference proteome</keyword>
<dbReference type="Proteomes" id="UP000254808">
    <property type="component" value="Chromosome"/>
</dbReference>
<dbReference type="OrthoDB" id="9763354at2"/>
<dbReference type="RefSeq" id="WP_114985258.1">
    <property type="nucleotide sequence ID" value="NZ_CP027806.1"/>
</dbReference>
<dbReference type="PANTHER" id="PTHR12558:SF13">
    <property type="entry name" value="CELL DIVISION CYCLE PROTEIN 27 HOMOLOG"/>
    <property type="match status" value="1"/>
</dbReference>
<reference evidence="2 3" key="1">
    <citation type="submission" date="2018-03" db="EMBL/GenBank/DDBJ databases">
        <title>Phenotypic and genomic properties of Cyclonatronum proteinivorum gen. nov., sp. nov., a haloalkaliphilic bacteroidete from soda lakes possessing Na+-translocating rhodopsin.</title>
        <authorList>
            <person name="Toshchakov S.V."/>
            <person name="Korzhenkov A."/>
            <person name="Samarov N.I."/>
            <person name="Kublanov I.V."/>
            <person name="Muntyan M.S."/>
            <person name="Sorokin D.Y."/>
        </authorList>
    </citation>
    <scope>NUCLEOTIDE SEQUENCE [LARGE SCALE GENOMIC DNA]</scope>
    <source>
        <strain evidence="2 3">Omega</strain>
    </source>
</reference>
<evidence type="ECO:0000313" key="3">
    <source>
        <dbReference type="Proteomes" id="UP000254808"/>
    </source>
</evidence>
<dbReference type="KEGG" id="cprv:CYPRO_2893"/>
<dbReference type="AlphaFoldDB" id="A0A345UNS9"/>
<accession>A0A345UNS9</accession>
<feature type="repeat" description="TPR" evidence="1">
    <location>
        <begin position="92"/>
        <end position="125"/>
    </location>
</feature>
<dbReference type="InterPro" id="IPR019734">
    <property type="entry name" value="TPR_rpt"/>
</dbReference>